<proteinExistence type="predicted"/>
<dbReference type="HOGENOM" id="CLU_3040951_0_0_12"/>
<sequence>MYTGFKEGFTRDINNIGNHGNGNIQIFCTLDSKIQEIKNLIKISYDNKFQKYKK</sequence>
<protein>
    <submittedName>
        <fullName evidence="1">Putative cytosolic protein</fullName>
    </submittedName>
</protein>
<organism evidence="1">
    <name type="scientific">Borrelia coriaceae ATCC 43381</name>
    <dbReference type="NCBI Taxonomy" id="1408429"/>
    <lineage>
        <taxon>Bacteria</taxon>
        <taxon>Pseudomonadati</taxon>
        <taxon>Spirochaetota</taxon>
        <taxon>Spirochaetia</taxon>
        <taxon>Spirochaetales</taxon>
        <taxon>Borreliaceae</taxon>
        <taxon>Borrelia</taxon>
    </lineage>
</organism>
<gene>
    <name evidence="1" type="ORF">BCO_0900060</name>
</gene>
<dbReference type="EMBL" id="CP005747">
    <property type="protein sequence ID" value="AHH11230.1"/>
    <property type="molecule type" value="Genomic_DNA"/>
</dbReference>
<dbReference type="OrthoDB" id="9148007at2"/>
<evidence type="ECO:0000313" key="1">
    <source>
        <dbReference type="EMBL" id="AHH11230.1"/>
    </source>
</evidence>
<name>W5SWC4_9SPIR</name>
<dbReference type="AlphaFoldDB" id="W5SWC4"/>
<dbReference type="RefSeq" id="WP_155806424.1">
    <property type="nucleotide sequence ID" value="NZ_CP005747.1"/>
</dbReference>
<geneLocation type="plasmid" evidence="1">
    <name>unnamed</name>
</geneLocation>
<reference evidence="1" key="1">
    <citation type="submission" date="2013-04" db="EMBL/GenBank/DDBJ databases">
        <title>Comparative Genomics of Relapsing Fever Spirochetes.</title>
        <authorList>
            <person name="Schwan T.G."/>
            <person name="Raffel S.J."/>
            <person name="Porcella S.F."/>
            <person name="Martens C.A."/>
            <person name="Bruno D.P."/>
            <person name="Ricklefs S.M."/>
            <person name="Barbian K.B."/>
        </authorList>
    </citation>
    <scope>NUCLEOTIDE SEQUENCE</scope>
    <source>
        <strain evidence="1">Co53</strain>
        <plasmid evidence="1">unnamed</plasmid>
    </source>
</reference>
<accession>W5SWC4</accession>
<keyword evidence="1" id="KW-0614">Plasmid</keyword>